<comment type="caution">
    <text evidence="1">The sequence shown here is derived from an EMBL/GenBank/DDBJ whole genome shotgun (WGS) entry which is preliminary data.</text>
</comment>
<name>A0A1X4NJK9_9RHOB</name>
<accession>A0A1X4NJK9</accession>
<dbReference type="RefSeq" id="WP_085638630.1">
    <property type="nucleotide sequence ID" value="NZ_JFKC01000013.1"/>
</dbReference>
<reference evidence="1 2" key="1">
    <citation type="submission" date="2014-03" db="EMBL/GenBank/DDBJ databases">
        <title>The draft genome sequence of Marivita geojedonensis KCTC 23882.</title>
        <authorList>
            <person name="Lai Q."/>
            <person name="Shao Z."/>
        </authorList>
    </citation>
    <scope>NUCLEOTIDE SEQUENCE [LARGE SCALE GENOMIC DNA]</scope>
    <source>
        <strain evidence="1 2">DPG-138</strain>
    </source>
</reference>
<evidence type="ECO:0000313" key="2">
    <source>
        <dbReference type="Proteomes" id="UP000193926"/>
    </source>
</evidence>
<keyword evidence="2" id="KW-1185">Reference proteome</keyword>
<dbReference type="EMBL" id="JFKC01000013">
    <property type="protein sequence ID" value="OSQ49811.1"/>
    <property type="molecule type" value="Genomic_DNA"/>
</dbReference>
<sequence>MQVGFETPSIGAMCNSGRQLILALGIESADRVKDLLFFLDAAPTLADLSESPPVLRRQVAEDLPPSFSVGKAGNGQVLFRPQSFFEGQQLHDIDRISVISVGGTV</sequence>
<organism evidence="1 2">
    <name type="scientific">Marivita geojedonensis</name>
    <dbReference type="NCBI Taxonomy" id="1123756"/>
    <lineage>
        <taxon>Bacteria</taxon>
        <taxon>Pseudomonadati</taxon>
        <taxon>Pseudomonadota</taxon>
        <taxon>Alphaproteobacteria</taxon>
        <taxon>Rhodobacterales</taxon>
        <taxon>Roseobacteraceae</taxon>
        <taxon>Marivita</taxon>
    </lineage>
</organism>
<dbReference type="Proteomes" id="UP000193926">
    <property type="component" value="Unassembled WGS sequence"/>
</dbReference>
<evidence type="ECO:0000313" key="1">
    <source>
        <dbReference type="EMBL" id="OSQ49811.1"/>
    </source>
</evidence>
<protein>
    <submittedName>
        <fullName evidence="1">Uncharacterized protein</fullName>
    </submittedName>
</protein>
<dbReference type="OrthoDB" id="9801026at2"/>
<gene>
    <name evidence="1" type="ORF">MGEO_13390</name>
</gene>
<proteinExistence type="predicted"/>
<dbReference type="AlphaFoldDB" id="A0A1X4NJK9"/>